<evidence type="ECO:0000256" key="5">
    <source>
        <dbReference type="SAM" id="Phobius"/>
    </source>
</evidence>
<evidence type="ECO:0000256" key="2">
    <source>
        <dbReference type="ARBA" id="ARBA00022692"/>
    </source>
</evidence>
<keyword evidence="2 5" id="KW-0812">Transmembrane</keyword>
<gene>
    <name evidence="6" type="ORF">BS47DRAFT_1371132</name>
</gene>
<sequence>MMTWISTVASVGMAVVPPFVYADQIYSIIRKKDSTGFSRDVCAILLIANITRCFFWIGKHFEIALLVQSILMIIAQLVLLYICIRYRPPGNPESIGKSSRVIGFWQWPTYSQYVEFLSAYIIVMTILILIFGRIAFFVDVIGYFALGLESTLPLPQLLSNYRQRSLYGFRASTLIGWVAGDSFKTGYFILQKAPLQFIVNSLYHPILRLAYGTAQPSIPPDEEDILEQALRLEEEDQGIPRRGIVEQGL</sequence>
<dbReference type="GO" id="GO:0042147">
    <property type="term" value="P:retrograde transport, endosome to Golgi"/>
    <property type="evidence" value="ECO:0007669"/>
    <property type="project" value="TreeGrafter"/>
</dbReference>
<dbReference type="AlphaFoldDB" id="A0A9P6B6K2"/>
<evidence type="ECO:0000256" key="1">
    <source>
        <dbReference type="ARBA" id="ARBA00004141"/>
    </source>
</evidence>
<dbReference type="InterPro" id="IPR006603">
    <property type="entry name" value="PQ-loop_rpt"/>
</dbReference>
<keyword evidence="4 5" id="KW-0472">Membrane</keyword>
<dbReference type="GO" id="GO:0005768">
    <property type="term" value="C:endosome"/>
    <property type="evidence" value="ECO:0007669"/>
    <property type="project" value="TreeGrafter"/>
</dbReference>
<evidence type="ECO:0008006" key="8">
    <source>
        <dbReference type="Google" id="ProtNLM"/>
    </source>
</evidence>
<dbReference type="EMBL" id="MU128926">
    <property type="protein sequence ID" value="KAF9518342.1"/>
    <property type="molecule type" value="Genomic_DNA"/>
</dbReference>
<dbReference type="Gene3D" id="1.20.1280.290">
    <property type="match status" value="2"/>
</dbReference>
<protein>
    <recommendedName>
        <fullName evidence="8">PQ-loop repeat-containing protein 1</fullName>
    </recommendedName>
</protein>
<dbReference type="Proteomes" id="UP000886523">
    <property type="component" value="Unassembled WGS sequence"/>
</dbReference>
<evidence type="ECO:0000256" key="4">
    <source>
        <dbReference type="ARBA" id="ARBA00023136"/>
    </source>
</evidence>
<feature type="transmembrane region" description="Helical" evidence="5">
    <location>
        <begin position="117"/>
        <end position="146"/>
    </location>
</feature>
<dbReference type="PANTHER" id="PTHR14856">
    <property type="entry name" value="PQ-LOOP REPEAT-CONTAINING PROTEIN 1-LIKE PROTEIN"/>
    <property type="match status" value="1"/>
</dbReference>
<proteinExistence type="predicted"/>
<dbReference type="GO" id="GO:0005829">
    <property type="term" value="C:cytosol"/>
    <property type="evidence" value="ECO:0007669"/>
    <property type="project" value="GOC"/>
</dbReference>
<comment type="caution">
    <text evidence="6">The sequence shown here is derived from an EMBL/GenBank/DDBJ whole genome shotgun (WGS) entry which is preliminary data.</text>
</comment>
<dbReference type="GO" id="GO:0016020">
    <property type="term" value="C:membrane"/>
    <property type="evidence" value="ECO:0007669"/>
    <property type="project" value="UniProtKB-SubCell"/>
</dbReference>
<dbReference type="PANTHER" id="PTHR14856:SF9">
    <property type="entry name" value="PQ-LOOP REPEAT-CONTAINING PROTEIN 1"/>
    <property type="match status" value="1"/>
</dbReference>
<accession>A0A9P6B6K2</accession>
<dbReference type="OrthoDB" id="292213at2759"/>
<evidence type="ECO:0000313" key="6">
    <source>
        <dbReference type="EMBL" id="KAF9518342.1"/>
    </source>
</evidence>
<feature type="transmembrane region" description="Helical" evidence="5">
    <location>
        <begin position="64"/>
        <end position="84"/>
    </location>
</feature>
<evidence type="ECO:0000313" key="7">
    <source>
        <dbReference type="Proteomes" id="UP000886523"/>
    </source>
</evidence>
<keyword evidence="7" id="KW-1185">Reference proteome</keyword>
<organism evidence="6 7">
    <name type="scientific">Hydnum rufescens UP504</name>
    <dbReference type="NCBI Taxonomy" id="1448309"/>
    <lineage>
        <taxon>Eukaryota</taxon>
        <taxon>Fungi</taxon>
        <taxon>Dikarya</taxon>
        <taxon>Basidiomycota</taxon>
        <taxon>Agaricomycotina</taxon>
        <taxon>Agaricomycetes</taxon>
        <taxon>Cantharellales</taxon>
        <taxon>Hydnaceae</taxon>
        <taxon>Hydnum</taxon>
    </lineage>
</organism>
<evidence type="ECO:0000256" key="3">
    <source>
        <dbReference type="ARBA" id="ARBA00022989"/>
    </source>
</evidence>
<feature type="transmembrane region" description="Helical" evidence="5">
    <location>
        <begin position="38"/>
        <end position="57"/>
    </location>
</feature>
<dbReference type="Pfam" id="PF04193">
    <property type="entry name" value="PQ-loop"/>
    <property type="match status" value="2"/>
</dbReference>
<comment type="subcellular location">
    <subcellularLocation>
        <location evidence="1">Membrane</location>
        <topology evidence="1">Multi-pass membrane protein</topology>
    </subcellularLocation>
</comment>
<name>A0A9P6B6K2_9AGAM</name>
<dbReference type="GO" id="GO:0005802">
    <property type="term" value="C:trans-Golgi network"/>
    <property type="evidence" value="ECO:0007669"/>
    <property type="project" value="TreeGrafter"/>
</dbReference>
<reference evidence="6" key="1">
    <citation type="journal article" date="2020" name="Nat. Commun.">
        <title>Large-scale genome sequencing of mycorrhizal fungi provides insights into the early evolution of symbiotic traits.</title>
        <authorList>
            <person name="Miyauchi S."/>
            <person name="Kiss E."/>
            <person name="Kuo A."/>
            <person name="Drula E."/>
            <person name="Kohler A."/>
            <person name="Sanchez-Garcia M."/>
            <person name="Morin E."/>
            <person name="Andreopoulos B."/>
            <person name="Barry K.W."/>
            <person name="Bonito G."/>
            <person name="Buee M."/>
            <person name="Carver A."/>
            <person name="Chen C."/>
            <person name="Cichocki N."/>
            <person name="Clum A."/>
            <person name="Culley D."/>
            <person name="Crous P.W."/>
            <person name="Fauchery L."/>
            <person name="Girlanda M."/>
            <person name="Hayes R.D."/>
            <person name="Keri Z."/>
            <person name="LaButti K."/>
            <person name="Lipzen A."/>
            <person name="Lombard V."/>
            <person name="Magnuson J."/>
            <person name="Maillard F."/>
            <person name="Murat C."/>
            <person name="Nolan M."/>
            <person name="Ohm R.A."/>
            <person name="Pangilinan J."/>
            <person name="Pereira M.F."/>
            <person name="Perotto S."/>
            <person name="Peter M."/>
            <person name="Pfister S."/>
            <person name="Riley R."/>
            <person name="Sitrit Y."/>
            <person name="Stielow J.B."/>
            <person name="Szollosi G."/>
            <person name="Zifcakova L."/>
            <person name="Stursova M."/>
            <person name="Spatafora J.W."/>
            <person name="Tedersoo L."/>
            <person name="Vaario L.M."/>
            <person name="Yamada A."/>
            <person name="Yan M."/>
            <person name="Wang P."/>
            <person name="Xu J."/>
            <person name="Bruns T."/>
            <person name="Baldrian P."/>
            <person name="Vilgalys R."/>
            <person name="Dunand C."/>
            <person name="Henrissat B."/>
            <person name="Grigoriev I.V."/>
            <person name="Hibbett D."/>
            <person name="Nagy L.G."/>
            <person name="Martin F.M."/>
        </authorList>
    </citation>
    <scope>NUCLEOTIDE SEQUENCE</scope>
    <source>
        <strain evidence="6">UP504</strain>
    </source>
</reference>
<keyword evidence="3 5" id="KW-1133">Transmembrane helix</keyword>
<dbReference type="InterPro" id="IPR052241">
    <property type="entry name" value="SLC66/Scramblase_ANY1"/>
</dbReference>
<dbReference type="GO" id="GO:0045332">
    <property type="term" value="P:phospholipid translocation"/>
    <property type="evidence" value="ECO:0007669"/>
    <property type="project" value="TreeGrafter"/>
</dbReference>